<sequence>MSRPDLSHRFLDVALRVVAADGTPVTTGPIVVEQTGHAFGFGNIGFDFVGLLGGEAGLLSGEGGSLGGEDAAAAPDGGSSRLLEQWTDVFNAATLPFYWRRFEPRRGEPDTERLLVTARWFRDRGVTVKGHPLVWHTLAPEWLLQLSDADVEAALRDRITRDVTAFAGVVDLWDAINEVVILPVFTAEENAVTRLAQKRGRVEMVRLAFETAREANPAARLVLNDFDLSPDYERLIEDVLDAGIRLDAIGLQTHMHQGYRGEEQVWGILERFARFGLPLQLTETTLVSGEIMPAHIVDLNDYVVDSWPSTPEGEARQADELLRHYRLLLSHPAVESATYWGLTDAGAWLGAPAGLVRADGTPKPSYDALRAAVKGQWWHEPRSYRPGADGSVRVRGFAGDYRVTTPAGAATFRVEPGVRDVRARLTP</sequence>
<evidence type="ECO:0000256" key="7">
    <source>
        <dbReference type="ARBA" id="ARBA00023295"/>
    </source>
</evidence>
<evidence type="ECO:0000256" key="6">
    <source>
        <dbReference type="ARBA" id="ARBA00023277"/>
    </source>
</evidence>
<dbReference type="InterPro" id="IPR001000">
    <property type="entry name" value="GH10_dom"/>
</dbReference>
<evidence type="ECO:0000313" key="12">
    <source>
        <dbReference type="Proteomes" id="UP000543598"/>
    </source>
</evidence>
<evidence type="ECO:0000256" key="9">
    <source>
        <dbReference type="RuleBase" id="RU361174"/>
    </source>
</evidence>
<comment type="catalytic activity">
    <reaction evidence="1 9">
        <text>Endohydrolysis of (1-&gt;4)-beta-D-xylosidic linkages in xylans.</text>
        <dbReference type="EC" id="3.2.1.8"/>
    </reaction>
</comment>
<dbReference type="RefSeq" id="WP_167035748.1">
    <property type="nucleotide sequence ID" value="NZ_BAAANA010000002.1"/>
</dbReference>
<name>A0A7Y2M1C3_9MICO</name>
<evidence type="ECO:0000256" key="5">
    <source>
        <dbReference type="ARBA" id="ARBA00022801"/>
    </source>
</evidence>
<dbReference type="GO" id="GO:0045493">
    <property type="term" value="P:xylan catabolic process"/>
    <property type="evidence" value="ECO:0007669"/>
    <property type="project" value="UniProtKB-KW"/>
</dbReference>
<keyword evidence="8 9" id="KW-0624">Polysaccharide degradation</keyword>
<comment type="caution">
    <text evidence="11">The sequence shown here is derived from an EMBL/GenBank/DDBJ whole genome shotgun (WGS) entry which is preliminary data.</text>
</comment>
<dbReference type="PANTHER" id="PTHR31490:SF88">
    <property type="entry name" value="BETA-XYLANASE"/>
    <property type="match status" value="1"/>
</dbReference>
<dbReference type="InterPro" id="IPR017853">
    <property type="entry name" value="GH"/>
</dbReference>
<evidence type="ECO:0000256" key="3">
    <source>
        <dbReference type="ARBA" id="ARBA00022651"/>
    </source>
</evidence>
<dbReference type="EMBL" id="JABEMB010000010">
    <property type="protein sequence ID" value="NNH03984.1"/>
    <property type="molecule type" value="Genomic_DNA"/>
</dbReference>
<dbReference type="GO" id="GO:0031176">
    <property type="term" value="F:endo-1,4-beta-xylanase activity"/>
    <property type="evidence" value="ECO:0007669"/>
    <property type="project" value="UniProtKB-EC"/>
</dbReference>
<dbReference type="PANTHER" id="PTHR31490">
    <property type="entry name" value="GLYCOSYL HYDROLASE"/>
    <property type="match status" value="1"/>
</dbReference>
<dbReference type="Proteomes" id="UP000543598">
    <property type="component" value="Unassembled WGS sequence"/>
</dbReference>
<dbReference type="EC" id="3.2.1.8" evidence="9"/>
<evidence type="ECO:0000256" key="1">
    <source>
        <dbReference type="ARBA" id="ARBA00000681"/>
    </source>
</evidence>
<evidence type="ECO:0000313" key="11">
    <source>
        <dbReference type="EMBL" id="NNH03984.1"/>
    </source>
</evidence>
<gene>
    <name evidence="11" type="ORF">HLA99_09010</name>
</gene>
<dbReference type="Pfam" id="PF00331">
    <property type="entry name" value="Glyco_hydro_10"/>
    <property type="match status" value="1"/>
</dbReference>
<dbReference type="SUPFAM" id="SSF51445">
    <property type="entry name" value="(Trans)glycosidases"/>
    <property type="match status" value="1"/>
</dbReference>
<keyword evidence="12" id="KW-1185">Reference proteome</keyword>
<evidence type="ECO:0000259" key="10">
    <source>
        <dbReference type="PROSITE" id="PS51760"/>
    </source>
</evidence>
<accession>A0A7Y2M1C3</accession>
<keyword evidence="7 9" id="KW-0326">Glycosidase</keyword>
<keyword evidence="3 11" id="KW-0858">Xylan degradation</keyword>
<keyword evidence="4" id="KW-0732">Signal</keyword>
<dbReference type="PRINTS" id="PR00134">
    <property type="entry name" value="GLHYDRLASE10"/>
</dbReference>
<reference evidence="11 12" key="1">
    <citation type="submission" date="2020-05" db="EMBL/GenBank/DDBJ databases">
        <title>MicrobeNet Type strains.</title>
        <authorList>
            <person name="Nicholson A.C."/>
        </authorList>
    </citation>
    <scope>NUCLEOTIDE SEQUENCE [LARGE SCALE GENOMIC DNA]</scope>
    <source>
        <strain evidence="11 12">JCM 14282</strain>
    </source>
</reference>
<dbReference type="PROSITE" id="PS51760">
    <property type="entry name" value="GH10_2"/>
    <property type="match status" value="1"/>
</dbReference>
<dbReference type="Gene3D" id="3.20.20.80">
    <property type="entry name" value="Glycosidases"/>
    <property type="match status" value="1"/>
</dbReference>
<dbReference type="AlphaFoldDB" id="A0A7Y2M1C3"/>
<keyword evidence="5 9" id="KW-0378">Hydrolase</keyword>
<keyword evidence="6 9" id="KW-0119">Carbohydrate metabolism</keyword>
<dbReference type="SMART" id="SM00633">
    <property type="entry name" value="Glyco_10"/>
    <property type="match status" value="1"/>
</dbReference>
<dbReference type="InterPro" id="IPR044846">
    <property type="entry name" value="GH10"/>
</dbReference>
<evidence type="ECO:0000256" key="4">
    <source>
        <dbReference type="ARBA" id="ARBA00022729"/>
    </source>
</evidence>
<organism evidence="11 12">
    <name type="scientific">Microbacterium ulmi</name>
    <dbReference type="NCBI Taxonomy" id="179095"/>
    <lineage>
        <taxon>Bacteria</taxon>
        <taxon>Bacillati</taxon>
        <taxon>Actinomycetota</taxon>
        <taxon>Actinomycetes</taxon>
        <taxon>Micrococcales</taxon>
        <taxon>Microbacteriaceae</taxon>
        <taxon>Microbacterium</taxon>
    </lineage>
</organism>
<comment type="similarity">
    <text evidence="2 9">Belongs to the glycosyl hydrolase 10 (cellulase F) family.</text>
</comment>
<evidence type="ECO:0000256" key="8">
    <source>
        <dbReference type="ARBA" id="ARBA00023326"/>
    </source>
</evidence>
<protein>
    <recommendedName>
        <fullName evidence="9">Beta-xylanase</fullName>
        <ecNumber evidence="9">3.2.1.8</ecNumber>
    </recommendedName>
</protein>
<feature type="domain" description="GH10" evidence="10">
    <location>
        <begin position="71"/>
        <end position="372"/>
    </location>
</feature>
<proteinExistence type="inferred from homology"/>
<evidence type="ECO:0000256" key="2">
    <source>
        <dbReference type="ARBA" id="ARBA00007495"/>
    </source>
</evidence>